<gene>
    <name evidence="1" type="ORF">NEDG_01112</name>
</gene>
<dbReference type="EMBL" id="LTDL01000042">
    <property type="protein sequence ID" value="OAG28973.1"/>
    <property type="molecule type" value="Genomic_DNA"/>
</dbReference>
<keyword evidence="2" id="KW-1185">Reference proteome</keyword>
<sequence length="67" mass="7289">MSPLLNTLLSSLAHQIISSELAITLTSSGKIKKRKGGMVKVLCKSCSTSVNSMVFTKHLERCSHNQN</sequence>
<dbReference type="AlphaFoldDB" id="A0A177EAK7"/>
<evidence type="ECO:0000313" key="2">
    <source>
        <dbReference type="Proteomes" id="UP000185944"/>
    </source>
</evidence>
<reference evidence="1 2" key="1">
    <citation type="submission" date="2016-02" db="EMBL/GenBank/DDBJ databases">
        <title>Discovery of a natural microsporidian pathogen with a broad tissue tropism in Caenorhabditis elegans.</title>
        <authorList>
            <person name="Luallen R.J."/>
            <person name="Reinke A.W."/>
            <person name="Tong L."/>
            <person name="Botts M.R."/>
            <person name="Felix M.-A."/>
            <person name="Troemel E.R."/>
        </authorList>
    </citation>
    <scope>NUCLEOTIDE SEQUENCE [LARGE SCALE GENOMIC DNA]</scope>
    <source>
        <strain evidence="1 2">JUm2807</strain>
    </source>
</reference>
<protein>
    <submittedName>
        <fullName evidence="1">Uncharacterized protein</fullName>
    </submittedName>
</protein>
<name>A0A177EAK7_9MICR</name>
<dbReference type="VEuPathDB" id="MicrosporidiaDB:NEDG_01112"/>
<dbReference type="OrthoDB" id="2189840at2759"/>
<comment type="caution">
    <text evidence="1">The sequence shown here is derived from an EMBL/GenBank/DDBJ whole genome shotgun (WGS) entry which is preliminary data.</text>
</comment>
<dbReference type="Proteomes" id="UP000185944">
    <property type="component" value="Unassembled WGS sequence"/>
</dbReference>
<proteinExistence type="predicted"/>
<dbReference type="GeneID" id="93647462"/>
<organism evidence="1 2">
    <name type="scientific">Nematocida displodere</name>
    <dbReference type="NCBI Taxonomy" id="1805483"/>
    <lineage>
        <taxon>Eukaryota</taxon>
        <taxon>Fungi</taxon>
        <taxon>Fungi incertae sedis</taxon>
        <taxon>Microsporidia</taxon>
        <taxon>Nematocida</taxon>
    </lineage>
</organism>
<evidence type="ECO:0000313" key="1">
    <source>
        <dbReference type="EMBL" id="OAG28973.1"/>
    </source>
</evidence>
<accession>A0A177EAK7</accession>
<dbReference type="RefSeq" id="XP_067543718.1">
    <property type="nucleotide sequence ID" value="XM_067688530.1"/>
</dbReference>